<protein>
    <recommendedName>
        <fullName evidence="4">Outer membrane protein with beta-barrel domain</fullName>
    </recommendedName>
</protein>
<gene>
    <name evidence="2" type="ORF">F0P93_05140</name>
</gene>
<comment type="caution">
    <text evidence="2">The sequence shown here is derived from an EMBL/GenBank/DDBJ whole genome shotgun (WGS) entry which is preliminary data.</text>
</comment>
<accession>A0A5N1JLW1</accession>
<dbReference type="Proteomes" id="UP000326344">
    <property type="component" value="Unassembled WGS sequence"/>
</dbReference>
<keyword evidence="1" id="KW-0732">Signal</keyword>
<name>A0A5N1JLW1_9BACT</name>
<dbReference type="EMBL" id="VTWS01000001">
    <property type="protein sequence ID" value="KAA9357121.1"/>
    <property type="molecule type" value="Genomic_DNA"/>
</dbReference>
<reference evidence="2 3" key="1">
    <citation type="submission" date="2019-09" db="EMBL/GenBank/DDBJ databases">
        <title>Genome Sequence of Larkinella sp MA1.</title>
        <authorList>
            <person name="Srinivasan S."/>
        </authorList>
    </citation>
    <scope>NUCLEOTIDE SEQUENCE [LARGE SCALE GENOMIC DNA]</scope>
    <source>
        <strain evidence="2 3">MA1</strain>
    </source>
</reference>
<proteinExistence type="predicted"/>
<evidence type="ECO:0000256" key="1">
    <source>
        <dbReference type="SAM" id="SignalP"/>
    </source>
</evidence>
<dbReference type="AlphaFoldDB" id="A0A5N1JLW1"/>
<keyword evidence="3" id="KW-1185">Reference proteome</keyword>
<feature type="signal peptide" evidence="1">
    <location>
        <begin position="1"/>
        <end position="23"/>
    </location>
</feature>
<evidence type="ECO:0000313" key="3">
    <source>
        <dbReference type="Proteomes" id="UP000326344"/>
    </source>
</evidence>
<sequence>MMKASLKALLCAVAMTGFFRVEAQQNRFLGISAGVAPLQIKDQFHSPYTYRGTGLNLQATFGQERTKTQWQLDAGYTQANPQSVVSRKASTRLFDLILNYHWRLFPASQPENRLQYFGGVGLRLFGNATNYSPDSEVATVQATAAISLGASARVSYRLNPVHRLQIQAFASVVSVVYRPDYDYNGKEHLAASWLGKSPILALEASYQYRFSKKYQATCRYQMNYFRYDQPRSVLWLGQSVSMGIQRSF</sequence>
<evidence type="ECO:0000313" key="2">
    <source>
        <dbReference type="EMBL" id="KAA9357121.1"/>
    </source>
</evidence>
<organism evidence="2 3">
    <name type="scientific">Larkinella humicola</name>
    <dbReference type="NCBI Taxonomy" id="2607654"/>
    <lineage>
        <taxon>Bacteria</taxon>
        <taxon>Pseudomonadati</taxon>
        <taxon>Bacteroidota</taxon>
        <taxon>Cytophagia</taxon>
        <taxon>Cytophagales</taxon>
        <taxon>Spirosomataceae</taxon>
        <taxon>Larkinella</taxon>
    </lineage>
</organism>
<evidence type="ECO:0008006" key="4">
    <source>
        <dbReference type="Google" id="ProtNLM"/>
    </source>
</evidence>
<feature type="chain" id="PRO_5024935865" description="Outer membrane protein with beta-barrel domain" evidence="1">
    <location>
        <begin position="24"/>
        <end position="248"/>
    </location>
</feature>